<dbReference type="RefSeq" id="WP_237071463.1">
    <property type="nucleotide sequence ID" value="NZ_CP062175.1"/>
</dbReference>
<keyword evidence="1" id="KW-0413">Isomerase</keyword>
<dbReference type="InterPro" id="IPR001106">
    <property type="entry name" value="Aromatic_Lyase"/>
</dbReference>
<dbReference type="InterPro" id="IPR008948">
    <property type="entry name" value="L-Aspartase-like"/>
</dbReference>
<evidence type="ECO:0000313" key="2">
    <source>
        <dbReference type="Proteomes" id="UP001493153"/>
    </source>
</evidence>
<dbReference type="SUPFAM" id="SSF48557">
    <property type="entry name" value="L-aspartase-like"/>
    <property type="match status" value="1"/>
</dbReference>
<organism evidence="1 2">
    <name type="scientific">Mycetohabitans rhizoxinica</name>
    <dbReference type="NCBI Taxonomy" id="412963"/>
    <lineage>
        <taxon>Bacteria</taxon>
        <taxon>Pseudomonadati</taxon>
        <taxon>Pseudomonadota</taxon>
        <taxon>Betaproteobacteria</taxon>
        <taxon>Burkholderiales</taxon>
        <taxon>Burkholderiaceae</taxon>
        <taxon>Mycetohabitans</taxon>
    </lineage>
</organism>
<dbReference type="Proteomes" id="UP001493153">
    <property type="component" value="Plasmid megaplasmid"/>
</dbReference>
<dbReference type="GO" id="GO:0016853">
    <property type="term" value="F:isomerase activity"/>
    <property type="evidence" value="ECO:0007669"/>
    <property type="project" value="UniProtKB-KW"/>
</dbReference>
<geneLocation type="plasmid" evidence="1 2">
    <name>megaplasmid</name>
</geneLocation>
<evidence type="ECO:0000313" key="1">
    <source>
        <dbReference type="EMBL" id="WXK38245.1"/>
    </source>
</evidence>
<sequence length="529" mass="58003">MNNMLEITGERIRASDIARAAYDFDIHVRLGQKACESIVASRKLLDDLLLQGKVIYGVNTSMGGFVKYLIPEKYATQTQENLIAAVATNVGPYFDDSVVRATMLTRINSLARGVSAISLENIQKFVEIFNKGICPCIPQKGSLGTSGDLGPLAAIALALTGKWKVRYQGEIMSASDALRKTNIEPLRLSYKEGLALINGTSAMTGLACLMVNDVEKLIKSYESITALTLETLKGKRKVFSPLVHEEKPHRGQQASAANIYNALADSNMISSEDDVSKNLRSQLFDNVIDSVTDQIEDAYSLRCTPQIIGPIRDAVDYVKCVVENELNSSNDNPLVIPKHGDVYHNGHFHGQYISMAMDHLSIALVTLSNLSDRRIDRFMDKNNSNGLPPFLCANEQGIRLGLMGGQFMSASLASENRSLCVPVSIHSLPSTADFQDIVSLGLVAARRAQEIFNNTVYVISFELLCACQAADIRGADKLGTHTAMLYNSVRSFLPFFEKDESLTPYLENIAMFIRNEMAQSLGATDSHVV</sequence>
<name>A0ABZ2PT27_9BURK</name>
<dbReference type="EC" id="5.4.3.11" evidence="1"/>
<gene>
    <name evidence="1" type="ORF">IHE29_02725</name>
</gene>
<keyword evidence="2" id="KW-1185">Reference proteome</keyword>
<reference evidence="1 2" key="1">
    <citation type="submission" date="2020-09" db="EMBL/GenBank/DDBJ databases">
        <title>Genome sequences of Mycetohabitans spp.</title>
        <authorList>
            <person name="Carter M.E."/>
            <person name="Carpenter S.C.D."/>
            <person name="Bogdanove A.J."/>
        </authorList>
    </citation>
    <scope>NUCLEOTIDE SEQUENCE [LARGE SCALE GENOMIC DNA]</scope>
    <source>
        <strain evidence="1 2">B12</strain>
        <plasmid evidence="1 2">megaplasmid</plasmid>
    </source>
</reference>
<keyword evidence="1" id="KW-0614">Plasmid</keyword>
<dbReference type="NCBIfam" id="TIGR04475">
    <property type="entry name" value="Phe_D_beta_mut"/>
    <property type="match status" value="1"/>
</dbReference>
<dbReference type="Gene3D" id="1.10.275.10">
    <property type="entry name" value="Fumarase/aspartase (N-terminal domain)"/>
    <property type="match status" value="1"/>
</dbReference>
<dbReference type="InterPro" id="IPR031007">
    <property type="entry name" value="Phe_D_beta_mut"/>
</dbReference>
<dbReference type="Gene3D" id="1.20.200.10">
    <property type="entry name" value="Fumarase/aspartase (Central domain)"/>
    <property type="match status" value="1"/>
</dbReference>
<protein>
    <submittedName>
        <fullName evidence="1">Phenylalanine aminomutase (D-beta-phenylalanine forming)</fullName>
        <ecNumber evidence="1">5.4.3.11</ecNumber>
    </submittedName>
</protein>
<dbReference type="PANTHER" id="PTHR10362">
    <property type="entry name" value="HISTIDINE AMMONIA-LYASE"/>
    <property type="match status" value="1"/>
</dbReference>
<dbReference type="CDD" id="cd00332">
    <property type="entry name" value="PAL-HAL"/>
    <property type="match status" value="1"/>
</dbReference>
<dbReference type="EMBL" id="CP062175">
    <property type="protein sequence ID" value="WXK38245.1"/>
    <property type="molecule type" value="Genomic_DNA"/>
</dbReference>
<dbReference type="InterPro" id="IPR024083">
    <property type="entry name" value="Fumarase/histidase_N"/>
</dbReference>
<proteinExistence type="predicted"/>
<dbReference type="Pfam" id="PF00221">
    <property type="entry name" value="Lyase_aromatic"/>
    <property type="match status" value="1"/>
</dbReference>
<accession>A0ABZ2PT27</accession>